<dbReference type="RefSeq" id="WP_114014976.1">
    <property type="nucleotide sequence ID" value="NZ_QOIM01000026.1"/>
</dbReference>
<name>A0A367EWQ1_9ACTN</name>
<dbReference type="Proteomes" id="UP000253507">
    <property type="component" value="Unassembled WGS sequence"/>
</dbReference>
<organism evidence="1 2">
    <name type="scientific">Streptomyces reniochalinae</name>
    <dbReference type="NCBI Taxonomy" id="2250578"/>
    <lineage>
        <taxon>Bacteria</taxon>
        <taxon>Bacillati</taxon>
        <taxon>Actinomycetota</taxon>
        <taxon>Actinomycetes</taxon>
        <taxon>Kitasatosporales</taxon>
        <taxon>Streptomycetaceae</taxon>
        <taxon>Streptomyces</taxon>
    </lineage>
</organism>
<accession>A0A367EWQ1</accession>
<comment type="caution">
    <text evidence="1">The sequence shown here is derived from an EMBL/GenBank/DDBJ whole genome shotgun (WGS) entry which is preliminary data.</text>
</comment>
<dbReference type="OrthoDB" id="4253407at2"/>
<gene>
    <name evidence="1" type="ORF">DQ392_08855</name>
</gene>
<evidence type="ECO:0000313" key="2">
    <source>
        <dbReference type="Proteomes" id="UP000253507"/>
    </source>
</evidence>
<dbReference type="AlphaFoldDB" id="A0A367EWQ1"/>
<protein>
    <submittedName>
        <fullName evidence="1">Uncharacterized protein</fullName>
    </submittedName>
</protein>
<proteinExistence type="predicted"/>
<evidence type="ECO:0000313" key="1">
    <source>
        <dbReference type="EMBL" id="RCG21807.1"/>
    </source>
</evidence>
<keyword evidence="2" id="KW-1185">Reference proteome</keyword>
<sequence length="98" mass="11028">MTMPSPFSPFEPDEFDRITAHLPVLTAFQAAWEEAADLLHETRPGGFDVEEIGHIAFDALPGHEKDAALGELFYTFWSATRADRDTRARYATERGEQS</sequence>
<reference evidence="1 2" key="1">
    <citation type="submission" date="2018-06" db="EMBL/GenBank/DDBJ databases">
        <title>Streptomyces reniochalinae sp. nov. and Streptomyces diacarnus sp. nov. from marine sponges.</title>
        <authorList>
            <person name="Li L."/>
        </authorList>
    </citation>
    <scope>NUCLEOTIDE SEQUENCE [LARGE SCALE GENOMIC DNA]</scope>
    <source>
        <strain evidence="1 2">LHW50302</strain>
    </source>
</reference>
<dbReference type="EMBL" id="QOIM01000026">
    <property type="protein sequence ID" value="RCG21807.1"/>
    <property type="molecule type" value="Genomic_DNA"/>
</dbReference>